<dbReference type="AlphaFoldDB" id="B7PM68"/>
<evidence type="ECO:0000313" key="4">
    <source>
        <dbReference type="Proteomes" id="UP000001555"/>
    </source>
</evidence>
<organism>
    <name type="scientific">Ixodes scapularis</name>
    <name type="common">Black-legged tick</name>
    <name type="synonym">Deer tick</name>
    <dbReference type="NCBI Taxonomy" id="6945"/>
    <lineage>
        <taxon>Eukaryota</taxon>
        <taxon>Metazoa</taxon>
        <taxon>Ecdysozoa</taxon>
        <taxon>Arthropoda</taxon>
        <taxon>Chelicerata</taxon>
        <taxon>Arachnida</taxon>
        <taxon>Acari</taxon>
        <taxon>Parasitiformes</taxon>
        <taxon>Ixodida</taxon>
        <taxon>Ixodoidea</taxon>
        <taxon>Ixodidae</taxon>
        <taxon>Ixodinae</taxon>
        <taxon>Ixodes</taxon>
    </lineage>
</organism>
<dbReference type="EnsemblMetazoa" id="ISCW024347-RA">
    <property type="protein sequence ID" value="ISCW024347-PA"/>
    <property type="gene ID" value="ISCW024347"/>
</dbReference>
<evidence type="ECO:0000313" key="2">
    <source>
        <dbReference type="EMBL" id="EEC07690.1"/>
    </source>
</evidence>
<dbReference type="PaxDb" id="6945-B7PM68"/>
<reference evidence="2 4" key="1">
    <citation type="submission" date="2008-03" db="EMBL/GenBank/DDBJ databases">
        <title>Annotation of Ixodes scapularis.</title>
        <authorList>
            <consortium name="Ixodes scapularis Genome Project Consortium"/>
            <person name="Caler E."/>
            <person name="Hannick L.I."/>
            <person name="Bidwell S."/>
            <person name="Joardar V."/>
            <person name="Thiagarajan M."/>
            <person name="Amedeo P."/>
            <person name="Galinsky K.J."/>
            <person name="Schobel S."/>
            <person name="Inman J."/>
            <person name="Hostetler J."/>
            <person name="Miller J."/>
            <person name="Hammond M."/>
            <person name="Megy K."/>
            <person name="Lawson D."/>
            <person name="Kodira C."/>
            <person name="Sutton G."/>
            <person name="Meyer J."/>
            <person name="Hill C.A."/>
            <person name="Birren B."/>
            <person name="Nene V."/>
            <person name="Collins F."/>
            <person name="Alarcon-Chaidez F."/>
            <person name="Wikel S."/>
            <person name="Strausberg R."/>
        </authorList>
    </citation>
    <scope>NUCLEOTIDE SEQUENCE [LARGE SCALE GENOMIC DNA]</scope>
    <source>
        <strain evidence="4">Wikel</strain>
        <strain evidence="2">Wikel colony</strain>
    </source>
</reference>
<dbReference type="Proteomes" id="UP000001555">
    <property type="component" value="Unassembled WGS sequence"/>
</dbReference>
<evidence type="ECO:0000256" key="1">
    <source>
        <dbReference type="SAM" id="SignalP"/>
    </source>
</evidence>
<name>B7PM68_IXOSC</name>
<dbReference type="InParanoid" id="B7PM68"/>
<gene>
    <name evidence="2" type="ORF">IscW_ISCW024347</name>
</gene>
<evidence type="ECO:0000313" key="3">
    <source>
        <dbReference type="EnsemblMetazoa" id="ISCW024347-PA"/>
    </source>
</evidence>
<proteinExistence type="predicted"/>
<dbReference type="EMBL" id="DS746176">
    <property type="protein sequence ID" value="EEC07690.1"/>
    <property type="molecule type" value="Genomic_DNA"/>
</dbReference>
<dbReference type="EMBL" id="ABJB010915778">
    <property type="status" value="NOT_ANNOTATED_CDS"/>
    <property type="molecule type" value="Genomic_DNA"/>
</dbReference>
<dbReference type="HOGENOM" id="CLU_2819900_0_0_1"/>
<dbReference type="VEuPathDB" id="VectorBase:ISCW024347"/>
<keyword evidence="1" id="KW-0732">Signal</keyword>
<reference evidence="3" key="2">
    <citation type="submission" date="2020-05" db="UniProtKB">
        <authorList>
            <consortium name="EnsemblMetazoa"/>
        </authorList>
    </citation>
    <scope>IDENTIFICATION</scope>
    <source>
        <strain evidence="3">wikel</strain>
    </source>
</reference>
<feature type="signal peptide" evidence="1">
    <location>
        <begin position="1"/>
        <end position="24"/>
    </location>
</feature>
<protein>
    <submittedName>
        <fullName evidence="2 3">Secreted salivary gland peptide, putative</fullName>
    </submittedName>
</protein>
<accession>B7PM68</accession>
<keyword evidence="4" id="KW-1185">Reference proteome</keyword>
<feature type="chain" id="PRO_5010826253" evidence="1">
    <location>
        <begin position="25"/>
        <end position="75"/>
    </location>
</feature>
<dbReference type="VEuPathDB" id="VectorBase:ISCI024347"/>
<sequence>MKSSVLLTLTGVVLLVLLVSPIEARCPVGGVSDCSLTRCTPRQCARRGLECCPKPCGGGSHCVRGKQLPISVGVV</sequence>